<name>A0A0F9TAA6_9ZZZZ</name>
<dbReference type="EMBL" id="LAZR01001830">
    <property type="protein sequence ID" value="KKN38428.1"/>
    <property type="molecule type" value="Genomic_DNA"/>
</dbReference>
<gene>
    <name evidence="2" type="ORF">LCGC14_0753600</name>
</gene>
<sequence>MIKDLIIKSTKSESIYHKAIKQLIFKSATEKNNPIREKSLEKYFDNRRADVYFKLKSGDEIVAEVQNSKITVKEIRQRTEDYNKKNIFVLWILHGMGSCVASSKLPKDIKDTKISTIENFLHRIYFGRVYYINLDFTDSKTTFSAPFALHFSPSWKKKNRKMFHSHYDKYFIRNINYTKIPSWNLLTVNYNGFKLARFYDKNIKSILKKEIFKFVLNELTNSQEHYKYKIIRKLVLNRFSCKYGRYLTLDSFSDLIKEKKLDLEEKYILKIKKEIH</sequence>
<dbReference type="AlphaFoldDB" id="A0A0F9TAA6"/>
<accession>A0A0F9TAA6</accession>
<comment type="caution">
    <text evidence="2">The sequence shown here is derived from an EMBL/GenBank/DDBJ whole genome shotgun (WGS) entry which is preliminary data.</text>
</comment>
<reference evidence="2" key="1">
    <citation type="journal article" date="2015" name="Nature">
        <title>Complex archaea that bridge the gap between prokaryotes and eukaryotes.</title>
        <authorList>
            <person name="Spang A."/>
            <person name="Saw J.H."/>
            <person name="Jorgensen S.L."/>
            <person name="Zaremba-Niedzwiedzka K."/>
            <person name="Martijn J."/>
            <person name="Lind A.E."/>
            <person name="van Eijk R."/>
            <person name="Schleper C."/>
            <person name="Guy L."/>
            <person name="Ettema T.J."/>
        </authorList>
    </citation>
    <scope>NUCLEOTIDE SEQUENCE</scope>
</reference>
<proteinExistence type="predicted"/>
<organism evidence="2">
    <name type="scientific">marine sediment metagenome</name>
    <dbReference type="NCBI Taxonomy" id="412755"/>
    <lineage>
        <taxon>unclassified sequences</taxon>
        <taxon>metagenomes</taxon>
        <taxon>ecological metagenomes</taxon>
    </lineage>
</organism>
<evidence type="ECO:0000313" key="2">
    <source>
        <dbReference type="EMBL" id="KKN38428.1"/>
    </source>
</evidence>
<dbReference type="Pfam" id="PF06054">
    <property type="entry name" value="CoiA_nuc"/>
    <property type="match status" value="1"/>
</dbReference>
<protein>
    <recommendedName>
        <fullName evidence="1">Competence protein CoiA nuclease-like domain-containing protein</fullName>
    </recommendedName>
</protein>
<dbReference type="InterPro" id="IPR010330">
    <property type="entry name" value="CoiA_nuc"/>
</dbReference>
<feature type="domain" description="Competence protein CoiA nuclease-like" evidence="1">
    <location>
        <begin position="13"/>
        <end position="95"/>
    </location>
</feature>
<evidence type="ECO:0000259" key="1">
    <source>
        <dbReference type="Pfam" id="PF06054"/>
    </source>
</evidence>